<dbReference type="OrthoDB" id="5383110at2"/>
<feature type="domain" description="DUF4440" evidence="1">
    <location>
        <begin position="40"/>
        <end position="142"/>
    </location>
</feature>
<dbReference type="Gene3D" id="3.10.450.50">
    <property type="match status" value="1"/>
</dbReference>
<name>A0A2S9IVJ7_9SPHI</name>
<dbReference type="EMBL" id="PVBQ01000026">
    <property type="protein sequence ID" value="PRD44545.1"/>
    <property type="molecule type" value="Genomic_DNA"/>
</dbReference>
<evidence type="ECO:0000259" key="1">
    <source>
        <dbReference type="Pfam" id="PF14534"/>
    </source>
</evidence>
<sequence>MILNNSVPLVILTIVMTTFFSETSAQKNVSSKEEVEIATKALTEAMLRPTAQVLNKLASEKLSYGHSSGKIETKEQFVHTLVSGASVFEEIQITDQKVDVQDSAAIVRHILAAKTNDPGKGPADIRLGIMLTWVKSNGSWQLLARQAFKL</sequence>
<dbReference type="Pfam" id="PF14534">
    <property type="entry name" value="DUF4440"/>
    <property type="match status" value="1"/>
</dbReference>
<proteinExistence type="predicted"/>
<evidence type="ECO:0000313" key="2">
    <source>
        <dbReference type="EMBL" id="PRD44545.1"/>
    </source>
</evidence>
<gene>
    <name evidence="2" type="ORF">C5745_19150</name>
</gene>
<protein>
    <submittedName>
        <fullName evidence="2">DUF4440 domain-containing protein</fullName>
    </submittedName>
</protein>
<dbReference type="InterPro" id="IPR027843">
    <property type="entry name" value="DUF4440"/>
</dbReference>
<evidence type="ECO:0000313" key="3">
    <source>
        <dbReference type="Proteomes" id="UP000239711"/>
    </source>
</evidence>
<comment type="caution">
    <text evidence="2">The sequence shown here is derived from an EMBL/GenBank/DDBJ whole genome shotgun (WGS) entry which is preliminary data.</text>
</comment>
<organism evidence="2 3">
    <name type="scientific">Sphingobacterium haloxyli</name>
    <dbReference type="NCBI Taxonomy" id="2100533"/>
    <lineage>
        <taxon>Bacteria</taxon>
        <taxon>Pseudomonadati</taxon>
        <taxon>Bacteroidota</taxon>
        <taxon>Sphingobacteriia</taxon>
        <taxon>Sphingobacteriales</taxon>
        <taxon>Sphingobacteriaceae</taxon>
        <taxon>Sphingobacterium</taxon>
    </lineage>
</organism>
<dbReference type="SUPFAM" id="SSF54427">
    <property type="entry name" value="NTF2-like"/>
    <property type="match status" value="1"/>
</dbReference>
<keyword evidence="3" id="KW-1185">Reference proteome</keyword>
<accession>A0A2S9IVJ7</accession>
<dbReference type="AlphaFoldDB" id="A0A2S9IVJ7"/>
<reference evidence="2 3" key="1">
    <citation type="submission" date="2018-02" db="EMBL/GenBank/DDBJ databases">
        <title>The draft genome of Sphingobacterium sp. 5JN-11.</title>
        <authorList>
            <person name="Liu L."/>
            <person name="Li L."/>
            <person name="Liang L."/>
            <person name="Zhang X."/>
            <person name="Wang T."/>
        </authorList>
    </citation>
    <scope>NUCLEOTIDE SEQUENCE [LARGE SCALE GENOMIC DNA]</scope>
    <source>
        <strain evidence="2 3">5JN-11</strain>
    </source>
</reference>
<dbReference type="RefSeq" id="WP_105718629.1">
    <property type="nucleotide sequence ID" value="NZ_PVBQ01000026.1"/>
</dbReference>
<dbReference type="Proteomes" id="UP000239711">
    <property type="component" value="Unassembled WGS sequence"/>
</dbReference>
<dbReference type="InterPro" id="IPR032710">
    <property type="entry name" value="NTF2-like_dom_sf"/>
</dbReference>